<comment type="caution">
    <text evidence="1">The sequence shown here is derived from an EMBL/GenBank/DDBJ whole genome shotgun (WGS) entry which is preliminary data.</text>
</comment>
<gene>
    <name evidence="1" type="ORF">L2E82_08760</name>
</gene>
<sequence length="77" mass="9147">MTNLMSEFLENRFHLDLEVKQSGEKIGDVGLPPWANDSTREFIKKHREALELDYVGQHYVGQRMRKEPVQETNFLIW</sequence>
<accession>A0ACB9G7I6</accession>
<reference evidence="1 2" key="2">
    <citation type="journal article" date="2022" name="Mol. Ecol. Resour.">
        <title>The genomes of chicory, endive, great burdock and yacon provide insights into Asteraceae paleo-polyploidization history and plant inulin production.</title>
        <authorList>
            <person name="Fan W."/>
            <person name="Wang S."/>
            <person name="Wang H."/>
            <person name="Wang A."/>
            <person name="Jiang F."/>
            <person name="Liu H."/>
            <person name="Zhao H."/>
            <person name="Xu D."/>
            <person name="Zhang Y."/>
        </authorList>
    </citation>
    <scope>NUCLEOTIDE SEQUENCE [LARGE SCALE GENOMIC DNA]</scope>
    <source>
        <strain evidence="2">cv. Punajuju</strain>
        <tissue evidence="1">Leaves</tissue>
    </source>
</reference>
<name>A0ACB9G7I6_CICIN</name>
<organism evidence="1 2">
    <name type="scientific">Cichorium intybus</name>
    <name type="common">Chicory</name>
    <dbReference type="NCBI Taxonomy" id="13427"/>
    <lineage>
        <taxon>Eukaryota</taxon>
        <taxon>Viridiplantae</taxon>
        <taxon>Streptophyta</taxon>
        <taxon>Embryophyta</taxon>
        <taxon>Tracheophyta</taxon>
        <taxon>Spermatophyta</taxon>
        <taxon>Magnoliopsida</taxon>
        <taxon>eudicotyledons</taxon>
        <taxon>Gunneridae</taxon>
        <taxon>Pentapetalae</taxon>
        <taxon>asterids</taxon>
        <taxon>campanulids</taxon>
        <taxon>Asterales</taxon>
        <taxon>Asteraceae</taxon>
        <taxon>Cichorioideae</taxon>
        <taxon>Cichorieae</taxon>
        <taxon>Cichoriinae</taxon>
        <taxon>Cichorium</taxon>
    </lineage>
</organism>
<reference evidence="2" key="1">
    <citation type="journal article" date="2022" name="Mol. Ecol. Resour.">
        <title>The genomes of chicory, endive, great burdock and yacon provide insights into Asteraceae palaeo-polyploidization history and plant inulin production.</title>
        <authorList>
            <person name="Fan W."/>
            <person name="Wang S."/>
            <person name="Wang H."/>
            <person name="Wang A."/>
            <person name="Jiang F."/>
            <person name="Liu H."/>
            <person name="Zhao H."/>
            <person name="Xu D."/>
            <person name="Zhang Y."/>
        </authorList>
    </citation>
    <scope>NUCLEOTIDE SEQUENCE [LARGE SCALE GENOMIC DNA]</scope>
    <source>
        <strain evidence="2">cv. Punajuju</strain>
    </source>
</reference>
<keyword evidence="2" id="KW-1185">Reference proteome</keyword>
<proteinExistence type="predicted"/>
<dbReference type="EMBL" id="CM042010">
    <property type="protein sequence ID" value="KAI3779181.1"/>
    <property type="molecule type" value="Genomic_DNA"/>
</dbReference>
<protein>
    <submittedName>
        <fullName evidence="1">Uncharacterized protein</fullName>
    </submittedName>
</protein>
<dbReference type="Proteomes" id="UP001055811">
    <property type="component" value="Linkage Group LG02"/>
</dbReference>
<evidence type="ECO:0000313" key="1">
    <source>
        <dbReference type="EMBL" id="KAI3779181.1"/>
    </source>
</evidence>
<evidence type="ECO:0000313" key="2">
    <source>
        <dbReference type="Proteomes" id="UP001055811"/>
    </source>
</evidence>